<feature type="non-terminal residue" evidence="3">
    <location>
        <position position="315"/>
    </location>
</feature>
<keyword evidence="2" id="KW-1133">Transmembrane helix</keyword>
<protein>
    <submittedName>
        <fullName evidence="3">Uncharacterized protein</fullName>
    </submittedName>
</protein>
<accession>A0AA36DBL8</accession>
<name>A0AA36DBL8_9BILA</name>
<keyword evidence="4" id="KW-1185">Reference proteome</keyword>
<sequence length="315" mass="35781">MSRNRRSYDSVAVQYGFIFMGLLVQFIYAEPSQRISRQVPRGYQPPPQPIQANAANFQYLNSPQMMNQYLNHPQPTNNQGSPHFHPPAPQPEFIFSDSKNFWKIAQPPSAAPVGWQGQNSQQFGRPQGPTGQMNVQPQGTWSKRPPPDNPTQKHRRSIFIHLALNKRDSIEAVQNYQRKYGPTLRHFLHKNVRRDTILALHPKRKRQRPTPSPLPDPVVQVDAALLNKDGFKNTPPKEDFSLEKAMEDEIDKALPKVLQNVDTRRLSNSNDEALRKELEDALIDEISKHLNRESIETGPSGVPESELVKAIAGAE</sequence>
<keyword evidence="2" id="KW-0812">Transmembrane</keyword>
<gene>
    <name evidence="3" type="ORF">MSPICULIGERA_LOCUS21747</name>
</gene>
<dbReference type="EMBL" id="CATQJA010002665">
    <property type="protein sequence ID" value="CAJ0583676.1"/>
    <property type="molecule type" value="Genomic_DNA"/>
</dbReference>
<evidence type="ECO:0000313" key="4">
    <source>
        <dbReference type="Proteomes" id="UP001177023"/>
    </source>
</evidence>
<keyword evidence="2" id="KW-0472">Membrane</keyword>
<proteinExistence type="predicted"/>
<organism evidence="3 4">
    <name type="scientific">Mesorhabditis spiculigera</name>
    <dbReference type="NCBI Taxonomy" id="96644"/>
    <lineage>
        <taxon>Eukaryota</taxon>
        <taxon>Metazoa</taxon>
        <taxon>Ecdysozoa</taxon>
        <taxon>Nematoda</taxon>
        <taxon>Chromadorea</taxon>
        <taxon>Rhabditida</taxon>
        <taxon>Rhabditina</taxon>
        <taxon>Rhabditomorpha</taxon>
        <taxon>Rhabditoidea</taxon>
        <taxon>Rhabditidae</taxon>
        <taxon>Mesorhabditinae</taxon>
        <taxon>Mesorhabditis</taxon>
    </lineage>
</organism>
<feature type="compositionally biased region" description="Polar residues" evidence="1">
    <location>
        <begin position="116"/>
        <end position="141"/>
    </location>
</feature>
<reference evidence="3" key="1">
    <citation type="submission" date="2023-06" db="EMBL/GenBank/DDBJ databases">
        <authorList>
            <person name="Delattre M."/>
        </authorList>
    </citation>
    <scope>NUCLEOTIDE SEQUENCE</scope>
    <source>
        <strain evidence="3">AF72</strain>
    </source>
</reference>
<evidence type="ECO:0000256" key="2">
    <source>
        <dbReference type="SAM" id="Phobius"/>
    </source>
</evidence>
<dbReference type="AlphaFoldDB" id="A0AA36DBL8"/>
<evidence type="ECO:0000256" key="1">
    <source>
        <dbReference type="SAM" id="MobiDB-lite"/>
    </source>
</evidence>
<evidence type="ECO:0000313" key="3">
    <source>
        <dbReference type="EMBL" id="CAJ0583676.1"/>
    </source>
</evidence>
<feature type="region of interest" description="Disordered" evidence="1">
    <location>
        <begin position="109"/>
        <end position="153"/>
    </location>
</feature>
<feature type="region of interest" description="Disordered" evidence="1">
    <location>
        <begin position="198"/>
        <end position="218"/>
    </location>
</feature>
<comment type="caution">
    <text evidence="3">The sequence shown here is derived from an EMBL/GenBank/DDBJ whole genome shotgun (WGS) entry which is preliminary data.</text>
</comment>
<dbReference type="Proteomes" id="UP001177023">
    <property type="component" value="Unassembled WGS sequence"/>
</dbReference>
<feature type="transmembrane region" description="Helical" evidence="2">
    <location>
        <begin position="12"/>
        <end position="29"/>
    </location>
</feature>